<keyword evidence="3" id="KW-0551">Lipid droplet</keyword>
<organism evidence="7 8">
    <name type="scientific">Gryllus longicercus</name>
    <dbReference type="NCBI Taxonomy" id="2509291"/>
    <lineage>
        <taxon>Eukaryota</taxon>
        <taxon>Metazoa</taxon>
        <taxon>Ecdysozoa</taxon>
        <taxon>Arthropoda</taxon>
        <taxon>Hexapoda</taxon>
        <taxon>Insecta</taxon>
        <taxon>Pterygota</taxon>
        <taxon>Neoptera</taxon>
        <taxon>Polyneoptera</taxon>
        <taxon>Orthoptera</taxon>
        <taxon>Ensifera</taxon>
        <taxon>Gryllidea</taxon>
        <taxon>Grylloidea</taxon>
        <taxon>Gryllidae</taxon>
        <taxon>Gryllinae</taxon>
        <taxon>Gryllus</taxon>
    </lineage>
</organism>
<dbReference type="InterPro" id="IPR004279">
    <property type="entry name" value="Perilipin"/>
</dbReference>
<dbReference type="PIRSF" id="PIRSF036881">
    <property type="entry name" value="PAT"/>
    <property type="match status" value="1"/>
</dbReference>
<protein>
    <recommendedName>
        <fullName evidence="9">Lipid storage droplets surface-binding protein 1</fullName>
    </recommendedName>
</protein>
<dbReference type="AlphaFoldDB" id="A0AAN9YWX8"/>
<dbReference type="PANTHER" id="PTHR14024:SF49">
    <property type="entry name" value="LIPID STORAGE DROPLETS SURFACE-BINDING PROTEIN 1"/>
    <property type="match status" value="1"/>
</dbReference>
<feature type="region of interest" description="Disordered" evidence="6">
    <location>
        <begin position="381"/>
        <end position="415"/>
    </location>
</feature>
<comment type="subcellular location">
    <subcellularLocation>
        <location evidence="1">Lipid droplet</location>
    </subcellularLocation>
</comment>
<comment type="similarity">
    <text evidence="2 4">Belongs to the perilipin family.</text>
</comment>
<evidence type="ECO:0000256" key="1">
    <source>
        <dbReference type="ARBA" id="ARBA00004502"/>
    </source>
</evidence>
<dbReference type="EMBL" id="JAZDUA010000669">
    <property type="protein sequence ID" value="KAK7790058.1"/>
    <property type="molecule type" value="Genomic_DNA"/>
</dbReference>
<evidence type="ECO:0000313" key="7">
    <source>
        <dbReference type="EMBL" id="KAK7790058.1"/>
    </source>
</evidence>
<name>A0AAN9YWX8_9ORTH</name>
<evidence type="ECO:0000256" key="4">
    <source>
        <dbReference type="PIRNR" id="PIRNR036881"/>
    </source>
</evidence>
<evidence type="ECO:0000256" key="6">
    <source>
        <dbReference type="SAM" id="MobiDB-lite"/>
    </source>
</evidence>
<evidence type="ECO:0008006" key="9">
    <source>
        <dbReference type="Google" id="ProtNLM"/>
    </source>
</evidence>
<proteinExistence type="inferred from homology"/>
<gene>
    <name evidence="7" type="ORF">R5R35_007434</name>
</gene>
<reference evidence="7 8" key="1">
    <citation type="submission" date="2024-03" db="EMBL/GenBank/DDBJ databases">
        <title>The genome assembly and annotation of the cricket Gryllus longicercus Weissman &amp; Gray.</title>
        <authorList>
            <person name="Szrajer S."/>
            <person name="Gray D."/>
            <person name="Ylla G."/>
        </authorList>
    </citation>
    <scope>NUCLEOTIDE SEQUENCE [LARGE SCALE GENOMIC DNA]</scope>
    <source>
        <strain evidence="7">DAG 2021-001</strain>
        <tissue evidence="7">Whole body minus gut</tissue>
    </source>
</reference>
<dbReference type="PANTHER" id="PTHR14024">
    <property type="entry name" value="PERILIPIN"/>
    <property type="match status" value="1"/>
</dbReference>
<dbReference type="GO" id="GO:0010890">
    <property type="term" value="P:positive regulation of triglyceride storage"/>
    <property type="evidence" value="ECO:0007669"/>
    <property type="project" value="TreeGrafter"/>
</dbReference>
<dbReference type="GO" id="GO:0019915">
    <property type="term" value="P:lipid storage"/>
    <property type="evidence" value="ECO:0007669"/>
    <property type="project" value="TreeGrafter"/>
</dbReference>
<evidence type="ECO:0000256" key="2">
    <source>
        <dbReference type="ARBA" id="ARBA00006311"/>
    </source>
</evidence>
<accession>A0AAN9YWX8</accession>
<dbReference type="GO" id="GO:0005811">
    <property type="term" value="C:lipid droplet"/>
    <property type="evidence" value="ECO:0007669"/>
    <property type="project" value="UniProtKB-SubCell"/>
</dbReference>
<dbReference type="Gene3D" id="1.20.120.340">
    <property type="entry name" value="Flagellar protein FliS"/>
    <property type="match status" value="1"/>
</dbReference>
<keyword evidence="8" id="KW-1185">Reference proteome</keyword>
<dbReference type="SUPFAM" id="SSF109775">
    <property type="entry name" value="Mannose-6-phosphate receptor binding protein 1 (Tip47), C-terminal domain"/>
    <property type="match status" value="1"/>
</dbReference>
<comment type="caution">
    <text evidence="7">The sequence shown here is derived from an EMBL/GenBank/DDBJ whole genome shotgun (WGS) entry which is preliminary data.</text>
</comment>
<evidence type="ECO:0000256" key="3">
    <source>
        <dbReference type="ARBA" id="ARBA00022677"/>
    </source>
</evidence>
<dbReference type="Pfam" id="PF03036">
    <property type="entry name" value="Perilipin"/>
    <property type="match status" value="1"/>
</dbReference>
<dbReference type="Proteomes" id="UP001378592">
    <property type="component" value="Unassembled WGS sequence"/>
</dbReference>
<keyword evidence="5" id="KW-0175">Coiled coil</keyword>
<feature type="coiled-coil region" evidence="5">
    <location>
        <begin position="349"/>
        <end position="376"/>
    </location>
</feature>
<sequence>MDNIDLVAEMLFNERMNQNTETKKGFPQLRSVARISQIPMVETGWQYASGIYNKIKRSNSLVAWSLGTAESTVQAAVEKTIPIVNVFEKPLALVDTIVCKSLDLVEERVPVVTLPPELILVSGKEYVSNSIVQPVLKRADSVKQFGLDQANHVLESKYTEFAASQIDNALDLADKYVEKYLPASGQEETNIKGINNLGNSRAAQTIQHVEIFSRKLQRRLTQRTLYEAQAFKQGGEDLLQNLLNIAELLARDPKAVFAMAKDLWAQLSKDEPENQTPPANLEEMTVMLTRESARRVVHLINYTQQGITNLPETLSIKMHTLILYCNQLTDTLLKAVHFEDAKYIIISQAKEQVAKIQALLDEINSYSNQIIELVTQLAGNTSKASSKPPKRPAKPSPKIQNGTNLQVQNHLDKID</sequence>
<evidence type="ECO:0000313" key="8">
    <source>
        <dbReference type="Proteomes" id="UP001378592"/>
    </source>
</evidence>
<dbReference type="GO" id="GO:0005829">
    <property type="term" value="C:cytosol"/>
    <property type="evidence" value="ECO:0007669"/>
    <property type="project" value="TreeGrafter"/>
</dbReference>
<feature type="compositionally biased region" description="Polar residues" evidence="6">
    <location>
        <begin position="399"/>
        <end position="409"/>
    </location>
</feature>
<evidence type="ECO:0000256" key="5">
    <source>
        <dbReference type="SAM" id="Coils"/>
    </source>
</evidence>